<keyword evidence="1" id="KW-0732">Signal</keyword>
<evidence type="ECO:0000256" key="1">
    <source>
        <dbReference type="SAM" id="SignalP"/>
    </source>
</evidence>
<protein>
    <submittedName>
        <fullName evidence="2">Uncharacterized protein</fullName>
    </submittedName>
</protein>
<organism evidence="2 3">
    <name type="scientific">Azospirillum argentinense</name>
    <dbReference type="NCBI Taxonomy" id="2970906"/>
    <lineage>
        <taxon>Bacteria</taxon>
        <taxon>Pseudomonadati</taxon>
        <taxon>Pseudomonadota</taxon>
        <taxon>Alphaproteobacteria</taxon>
        <taxon>Rhodospirillales</taxon>
        <taxon>Azospirillaceae</taxon>
        <taxon>Azospirillum</taxon>
    </lineage>
</organism>
<dbReference type="KEGG" id="abq:ABAZ39_02185"/>
<dbReference type="AlphaFoldDB" id="A0A060DDF2"/>
<feature type="chain" id="PRO_5001582593" evidence="1">
    <location>
        <begin position="37"/>
        <end position="192"/>
    </location>
</feature>
<proteinExistence type="predicted"/>
<name>A0A060DDF2_9PROT</name>
<dbReference type="EMBL" id="CP007793">
    <property type="protein sequence ID" value="AIB10847.1"/>
    <property type="molecule type" value="Genomic_DNA"/>
</dbReference>
<evidence type="ECO:0000313" key="3">
    <source>
        <dbReference type="Proteomes" id="UP000027186"/>
    </source>
</evidence>
<accession>A0A060DDF2</accession>
<sequence length="192" mass="21772">MIRMHALAFDCRTMPHPATRAFLTVLIALWAFPAAGKDPDLPPVDPPSRWHRMGPTDAESSSRCIGQLISPICTLETLLACFDHGINALCTLATGRERRFIHMEGRFKGTTLYRVVAVRRLTPRDIPRRCLNDDLEATCKAGDVQITLSERSCWSYGCPPPYKDPIKMGTTYNLRKDGDGRWIVYEWYSPPY</sequence>
<feature type="signal peptide" evidence="1">
    <location>
        <begin position="1"/>
        <end position="36"/>
    </location>
</feature>
<evidence type="ECO:0000313" key="2">
    <source>
        <dbReference type="EMBL" id="AIB10847.1"/>
    </source>
</evidence>
<dbReference type="Proteomes" id="UP000027186">
    <property type="component" value="Chromosome"/>
</dbReference>
<gene>
    <name evidence="2" type="ORF">ABAZ39_02185</name>
</gene>
<reference evidence="2 3" key="1">
    <citation type="journal article" date="2014" name="Genome Announc.">
        <title>Complete Genome Sequence of the Model Rhizosphere Strain Azospirillum brasilense Az39, Successfully Applied in Agriculture.</title>
        <authorList>
            <person name="Rivera D."/>
            <person name="Revale S."/>
            <person name="Molina R."/>
            <person name="Gualpa J."/>
            <person name="Puente M."/>
            <person name="Maroniche G."/>
            <person name="Paris G."/>
            <person name="Baker D."/>
            <person name="Clavijo B."/>
            <person name="McLay K."/>
            <person name="Spaepen S."/>
            <person name="Perticari A."/>
            <person name="Vazquez M."/>
            <person name="Wisniewski-Dye F."/>
            <person name="Watkins C."/>
            <person name="Martinez-Abarca F."/>
            <person name="Vanderleyden J."/>
            <person name="Cassan F."/>
        </authorList>
    </citation>
    <scope>NUCLEOTIDE SEQUENCE [LARGE SCALE GENOMIC DNA]</scope>
    <source>
        <strain evidence="2 3">Az39</strain>
    </source>
</reference>